<keyword evidence="4" id="KW-1185">Reference proteome</keyword>
<comment type="similarity">
    <text evidence="1">Belongs to the Cu-Zn superoxide dismutase family.</text>
</comment>
<comment type="caution">
    <text evidence="3">The sequence shown here is derived from an EMBL/GenBank/DDBJ whole genome shotgun (WGS) entry which is preliminary data.</text>
</comment>
<evidence type="ECO:0000313" key="3">
    <source>
        <dbReference type="EMBL" id="NYG02361.1"/>
    </source>
</evidence>
<dbReference type="GO" id="GO:0046872">
    <property type="term" value="F:metal ion binding"/>
    <property type="evidence" value="ECO:0007669"/>
    <property type="project" value="InterPro"/>
</dbReference>
<organism evidence="3 4">
    <name type="scientific">Pseudonocardia alni</name>
    <name type="common">Amycolata alni</name>
    <dbReference type="NCBI Taxonomy" id="33907"/>
    <lineage>
        <taxon>Bacteria</taxon>
        <taxon>Bacillati</taxon>
        <taxon>Actinomycetota</taxon>
        <taxon>Actinomycetes</taxon>
        <taxon>Pseudonocardiales</taxon>
        <taxon>Pseudonocardiaceae</taxon>
        <taxon>Pseudonocardia</taxon>
    </lineage>
</organism>
<dbReference type="AlphaFoldDB" id="A0A852W4M0"/>
<gene>
    <name evidence="3" type="ORF">HDA37_002646</name>
</gene>
<keyword evidence="3" id="KW-0560">Oxidoreductase</keyword>
<protein>
    <submittedName>
        <fullName evidence="3">Cu-Zn family superoxide dismutase</fullName>
        <ecNumber evidence="3">1.15.1.1</ecNumber>
    </submittedName>
</protein>
<feature type="chain" id="PRO_5038798321" evidence="2">
    <location>
        <begin position="23"/>
        <end position="193"/>
    </location>
</feature>
<name>A0A852W4M0_PSEA5</name>
<keyword evidence="2" id="KW-0732">Signal</keyword>
<dbReference type="InterPro" id="IPR036423">
    <property type="entry name" value="SOD-like_Cu/Zn_dom_sf"/>
</dbReference>
<sequence>MIHVRSVASIALLGAAALVLTACGGSGDGEQSQSAATRVSATFAQDGEGPAHTYDAALVPAGSTVEVTSAEQDGSTVTTLRVSGLVPNRTYGAHAHTKPCTAAAGTDAGPHYQFSEDPVTPSVDPSYANPMNEIWLDVTTDANGAGESTSTVPWVFPDDRRAESVVLHEKPTATHAGHAGTAGGRPGCVTVDF</sequence>
<dbReference type="SUPFAM" id="SSF49329">
    <property type="entry name" value="Cu,Zn superoxide dismutase-like"/>
    <property type="match status" value="1"/>
</dbReference>
<accession>A0A852W4M0</accession>
<evidence type="ECO:0000256" key="1">
    <source>
        <dbReference type="ARBA" id="ARBA00010457"/>
    </source>
</evidence>
<dbReference type="RefSeq" id="WP_179761255.1">
    <property type="nucleotide sequence ID" value="NZ_BAAAJZ010000003.1"/>
</dbReference>
<evidence type="ECO:0000313" key="4">
    <source>
        <dbReference type="Proteomes" id="UP000549695"/>
    </source>
</evidence>
<reference evidence="3 4" key="1">
    <citation type="submission" date="2020-07" db="EMBL/GenBank/DDBJ databases">
        <title>Sequencing the genomes of 1000 actinobacteria strains.</title>
        <authorList>
            <person name="Klenk H.-P."/>
        </authorList>
    </citation>
    <scope>NUCLEOTIDE SEQUENCE [LARGE SCALE GENOMIC DNA]</scope>
    <source>
        <strain evidence="3 4">DSM 44749</strain>
    </source>
</reference>
<dbReference type="GeneID" id="98052401"/>
<dbReference type="Proteomes" id="UP000549695">
    <property type="component" value="Unassembled WGS sequence"/>
</dbReference>
<dbReference type="PROSITE" id="PS51257">
    <property type="entry name" value="PROKAR_LIPOPROTEIN"/>
    <property type="match status" value="1"/>
</dbReference>
<dbReference type="Gene3D" id="2.60.40.200">
    <property type="entry name" value="Superoxide dismutase, copper/zinc binding domain"/>
    <property type="match status" value="1"/>
</dbReference>
<dbReference type="EC" id="1.15.1.1" evidence="3"/>
<feature type="signal peptide" evidence="2">
    <location>
        <begin position="1"/>
        <end position="22"/>
    </location>
</feature>
<evidence type="ECO:0000256" key="2">
    <source>
        <dbReference type="SAM" id="SignalP"/>
    </source>
</evidence>
<dbReference type="GO" id="GO:0004784">
    <property type="term" value="F:superoxide dismutase activity"/>
    <property type="evidence" value="ECO:0007669"/>
    <property type="project" value="UniProtKB-EC"/>
</dbReference>
<dbReference type="EMBL" id="JACCCZ010000001">
    <property type="protein sequence ID" value="NYG02361.1"/>
    <property type="molecule type" value="Genomic_DNA"/>
</dbReference>
<proteinExistence type="inferred from homology"/>